<dbReference type="CDD" id="cd14727">
    <property type="entry name" value="ChanN-like"/>
    <property type="match status" value="1"/>
</dbReference>
<dbReference type="RefSeq" id="WP_135754508.1">
    <property type="nucleotide sequence ID" value="NZ_RQFD01000016.1"/>
</dbReference>
<evidence type="ECO:0000259" key="1">
    <source>
        <dbReference type="Pfam" id="PF04187"/>
    </source>
</evidence>
<evidence type="ECO:0000313" key="2">
    <source>
        <dbReference type="EMBL" id="TGK46570.1"/>
    </source>
</evidence>
<evidence type="ECO:0000313" key="3">
    <source>
        <dbReference type="Proteomes" id="UP000297617"/>
    </source>
</evidence>
<dbReference type="InterPro" id="IPR007314">
    <property type="entry name" value="Cofac_haem-bd_dom"/>
</dbReference>
<protein>
    <recommendedName>
        <fullName evidence="1">Haem-binding uptake Tiki superfamily ChaN domain-containing protein</fullName>
    </recommendedName>
</protein>
<name>A0ABY2L2V3_9LEPT</name>
<feature type="domain" description="Haem-binding uptake Tiki superfamily ChaN" evidence="1">
    <location>
        <begin position="47"/>
        <end position="255"/>
    </location>
</feature>
<comment type="caution">
    <text evidence="2">The sequence shown here is derived from an EMBL/GenBank/DDBJ whole genome shotgun (WGS) entry which is preliminary data.</text>
</comment>
<accession>A0ABY2L2V3</accession>
<dbReference type="Proteomes" id="UP000297617">
    <property type="component" value="Unassembled WGS sequence"/>
</dbReference>
<organism evidence="2 3">
    <name type="scientific">Leptospira bouyouniensis</name>
    <dbReference type="NCBI Taxonomy" id="2484911"/>
    <lineage>
        <taxon>Bacteria</taxon>
        <taxon>Pseudomonadati</taxon>
        <taxon>Spirochaetota</taxon>
        <taxon>Spirochaetia</taxon>
        <taxon>Leptospirales</taxon>
        <taxon>Leptospiraceae</taxon>
        <taxon>Leptospira</taxon>
    </lineage>
</organism>
<reference evidence="3" key="1">
    <citation type="journal article" date="2019" name="PLoS Negl. Trop. Dis.">
        <title>Revisiting the worldwide diversity of Leptospira species in the environment.</title>
        <authorList>
            <person name="Vincent A.T."/>
            <person name="Schiettekatte O."/>
            <person name="Bourhy P."/>
            <person name="Veyrier F.J."/>
            <person name="Picardeau M."/>
        </authorList>
    </citation>
    <scope>NUCLEOTIDE SEQUENCE [LARGE SCALE GENOMIC DNA]</scope>
    <source>
        <strain evidence="3">201800295</strain>
    </source>
</reference>
<proteinExistence type="predicted"/>
<keyword evidence="3" id="KW-1185">Reference proteome</keyword>
<gene>
    <name evidence="2" type="ORF">EHQ10_14440</name>
</gene>
<dbReference type="SUPFAM" id="SSF159501">
    <property type="entry name" value="EreA/ChaN-like"/>
    <property type="match status" value="1"/>
</dbReference>
<dbReference type="EMBL" id="RQFD01000016">
    <property type="protein sequence ID" value="TGK46570.1"/>
    <property type="molecule type" value="Genomic_DNA"/>
</dbReference>
<sequence length="291" mass="33320">MKVFYNRILPFLIVIVSVFGLFGQVGPNNVQIVRTKTLEIVDLEEILKVAHQYDVIVLGEEHDNADLHRFYEGFVREILSRQTISLSLEMLEKDQQLVVDEYLKGTISESQFLTSLVHWKNFKTDYLPLVNLLKEKQGNVVAANPPRRYVSQISKKGISAYKELSKEAISFLPQPYTIEKYLTKEYKQRLVDLFSGSEQNAHHKINTEFMIIGQATWDQGMAEAISAEIFKTGKKVVHLNGRFHSDRNGGVVTRLREMGHSVLVLSGFPKGREEEGDFMKIADFVILTNDR</sequence>
<dbReference type="Pfam" id="PF04187">
    <property type="entry name" value="Cofac_haem_bdg"/>
    <property type="match status" value="1"/>
</dbReference>
<dbReference type="Gene3D" id="3.40.50.11550">
    <property type="match status" value="1"/>
</dbReference>